<name>A0A917J2Z4_9BACT</name>
<dbReference type="RefSeq" id="WP_188957277.1">
    <property type="nucleotide sequence ID" value="NZ_BMIB01000005.1"/>
</dbReference>
<evidence type="ECO:0000313" key="1">
    <source>
        <dbReference type="EMBL" id="GGH79114.1"/>
    </source>
</evidence>
<reference evidence="1" key="2">
    <citation type="submission" date="2020-09" db="EMBL/GenBank/DDBJ databases">
        <authorList>
            <person name="Sun Q."/>
            <person name="Zhou Y."/>
        </authorList>
    </citation>
    <scope>NUCLEOTIDE SEQUENCE</scope>
    <source>
        <strain evidence="1">CGMCC 1.15290</strain>
    </source>
</reference>
<organism evidence="1 2">
    <name type="scientific">Filimonas zeae</name>
    <dbReference type="NCBI Taxonomy" id="1737353"/>
    <lineage>
        <taxon>Bacteria</taxon>
        <taxon>Pseudomonadati</taxon>
        <taxon>Bacteroidota</taxon>
        <taxon>Chitinophagia</taxon>
        <taxon>Chitinophagales</taxon>
        <taxon>Chitinophagaceae</taxon>
        <taxon>Filimonas</taxon>
    </lineage>
</organism>
<comment type="caution">
    <text evidence="1">The sequence shown here is derived from an EMBL/GenBank/DDBJ whole genome shotgun (WGS) entry which is preliminary data.</text>
</comment>
<sequence length="75" mass="8505">MYPDNQLILVFKTNIRTCADRLSVKAALDNEEGISNWNVDMHDVDCVLRIETPGITTHEVIAIINRQGYQCSVLE</sequence>
<reference evidence="1" key="1">
    <citation type="journal article" date="2014" name="Int. J. Syst. Evol. Microbiol.">
        <title>Complete genome sequence of Corynebacterium casei LMG S-19264T (=DSM 44701T), isolated from a smear-ripened cheese.</title>
        <authorList>
            <consortium name="US DOE Joint Genome Institute (JGI-PGF)"/>
            <person name="Walter F."/>
            <person name="Albersmeier A."/>
            <person name="Kalinowski J."/>
            <person name="Ruckert C."/>
        </authorList>
    </citation>
    <scope>NUCLEOTIDE SEQUENCE</scope>
    <source>
        <strain evidence="1">CGMCC 1.15290</strain>
    </source>
</reference>
<accession>A0A917J2Z4</accession>
<keyword evidence="2" id="KW-1185">Reference proteome</keyword>
<evidence type="ECO:0008006" key="3">
    <source>
        <dbReference type="Google" id="ProtNLM"/>
    </source>
</evidence>
<evidence type="ECO:0000313" key="2">
    <source>
        <dbReference type="Proteomes" id="UP000627292"/>
    </source>
</evidence>
<gene>
    <name evidence="1" type="ORF">GCM10011379_47990</name>
</gene>
<dbReference type="Proteomes" id="UP000627292">
    <property type="component" value="Unassembled WGS sequence"/>
</dbReference>
<dbReference type="EMBL" id="BMIB01000005">
    <property type="protein sequence ID" value="GGH79114.1"/>
    <property type="molecule type" value="Genomic_DNA"/>
</dbReference>
<protein>
    <recommendedName>
        <fullName evidence="3">Copper chaperone</fullName>
    </recommendedName>
</protein>
<dbReference type="AlphaFoldDB" id="A0A917J2Z4"/>
<proteinExistence type="predicted"/>